<dbReference type="EMBL" id="CAXDID020000496">
    <property type="protein sequence ID" value="CAL6097423.1"/>
    <property type="molecule type" value="Genomic_DNA"/>
</dbReference>
<dbReference type="InterPro" id="IPR011992">
    <property type="entry name" value="EF-hand-dom_pair"/>
</dbReference>
<sequence>MGCSSLNAHVHSKVIKTDERGIHHYPVDELIKEFNLADKDKSGSLNVDEIIALMLKLGVKLDTTQRSEVEKLMMIADDQKTKKLEFHEFKQFMYAILNSSPQATVTFLFFVGDKDESGTIEQVELFKILKKAGSKATEEQVKEYMKHQMKADSKCVDLKTFKELLIHLKVK</sequence>
<gene>
    <name evidence="4" type="ORF">HINF_LOCUS68973</name>
</gene>
<keyword evidence="2" id="KW-0106">Calcium</keyword>
<evidence type="ECO:0000313" key="4">
    <source>
        <dbReference type="EMBL" id="CAL6097423.1"/>
    </source>
</evidence>
<dbReference type="PANTHER" id="PTHR23048">
    <property type="entry name" value="MYOSIN LIGHT CHAIN 1, 3"/>
    <property type="match status" value="1"/>
</dbReference>
<dbReference type="SMART" id="SM00054">
    <property type="entry name" value="EFh"/>
    <property type="match status" value="3"/>
</dbReference>
<dbReference type="InterPro" id="IPR018247">
    <property type="entry name" value="EF_Hand_1_Ca_BS"/>
</dbReference>
<evidence type="ECO:0000256" key="2">
    <source>
        <dbReference type="ARBA" id="ARBA00022837"/>
    </source>
</evidence>
<dbReference type="SUPFAM" id="SSF47473">
    <property type="entry name" value="EF-hand"/>
    <property type="match status" value="1"/>
</dbReference>
<dbReference type="InterPro" id="IPR050230">
    <property type="entry name" value="CALM/Myosin/TropC-like"/>
</dbReference>
<proteinExistence type="predicted"/>
<dbReference type="PANTHER" id="PTHR23048:SF0">
    <property type="entry name" value="CALMODULIN LIKE 3"/>
    <property type="match status" value="1"/>
</dbReference>
<dbReference type="PROSITE" id="PS50222">
    <property type="entry name" value="EF_HAND_2"/>
    <property type="match status" value="3"/>
</dbReference>
<keyword evidence="5" id="KW-1185">Reference proteome</keyword>
<protein>
    <submittedName>
        <fullName evidence="4">EF_hand domain-containing protein</fullName>
    </submittedName>
</protein>
<organism evidence="4 5">
    <name type="scientific">Hexamita inflata</name>
    <dbReference type="NCBI Taxonomy" id="28002"/>
    <lineage>
        <taxon>Eukaryota</taxon>
        <taxon>Metamonada</taxon>
        <taxon>Diplomonadida</taxon>
        <taxon>Hexamitidae</taxon>
        <taxon>Hexamitinae</taxon>
        <taxon>Hexamita</taxon>
    </lineage>
</organism>
<feature type="domain" description="EF-hand" evidence="3">
    <location>
        <begin position="25"/>
        <end position="60"/>
    </location>
</feature>
<feature type="domain" description="EF-hand" evidence="3">
    <location>
        <begin position="64"/>
        <end position="99"/>
    </location>
</feature>
<dbReference type="PROSITE" id="PS00018">
    <property type="entry name" value="EF_HAND_1"/>
    <property type="match status" value="2"/>
</dbReference>
<comment type="caution">
    <text evidence="4">The sequence shown here is derived from an EMBL/GenBank/DDBJ whole genome shotgun (WGS) entry which is preliminary data.</text>
</comment>
<evidence type="ECO:0000259" key="3">
    <source>
        <dbReference type="PROSITE" id="PS50222"/>
    </source>
</evidence>
<reference evidence="4 5" key="1">
    <citation type="submission" date="2024-07" db="EMBL/GenBank/DDBJ databases">
        <authorList>
            <person name="Akdeniz Z."/>
        </authorList>
    </citation>
    <scope>NUCLEOTIDE SEQUENCE [LARGE SCALE GENOMIC DNA]</scope>
</reference>
<accession>A0ABP1M0Z2</accession>
<feature type="domain" description="EF-hand" evidence="3">
    <location>
        <begin position="100"/>
        <end position="135"/>
    </location>
</feature>
<dbReference type="Pfam" id="PF13499">
    <property type="entry name" value="EF-hand_7"/>
    <property type="match status" value="1"/>
</dbReference>
<dbReference type="InterPro" id="IPR002048">
    <property type="entry name" value="EF_hand_dom"/>
</dbReference>
<evidence type="ECO:0000313" key="5">
    <source>
        <dbReference type="Proteomes" id="UP001642409"/>
    </source>
</evidence>
<name>A0ABP1M0Z2_9EUKA</name>
<dbReference type="Proteomes" id="UP001642409">
    <property type="component" value="Unassembled WGS sequence"/>
</dbReference>
<dbReference type="Gene3D" id="1.10.238.10">
    <property type="entry name" value="EF-hand"/>
    <property type="match status" value="2"/>
</dbReference>
<evidence type="ECO:0000256" key="1">
    <source>
        <dbReference type="ARBA" id="ARBA00022737"/>
    </source>
</evidence>
<keyword evidence="1" id="KW-0677">Repeat</keyword>